<dbReference type="eggNOG" id="COG0622">
    <property type="taxonomic scope" value="Bacteria"/>
</dbReference>
<dbReference type="InterPro" id="IPR029052">
    <property type="entry name" value="Metallo-depent_PP-like"/>
</dbReference>
<dbReference type="Pfam" id="PF12850">
    <property type="entry name" value="Metallophos_2"/>
    <property type="match status" value="1"/>
</dbReference>
<dbReference type="RefSeq" id="WP_005398481.1">
    <property type="nucleotide sequence ID" value="NZ_JH601088.1"/>
</dbReference>
<evidence type="ECO:0000256" key="2">
    <source>
        <dbReference type="RuleBase" id="RU362039"/>
    </source>
</evidence>
<dbReference type="InterPro" id="IPR000979">
    <property type="entry name" value="Phosphodiesterase_MJ0936/Vps29"/>
</dbReference>
<protein>
    <recommendedName>
        <fullName evidence="2">Phosphoesterase</fullName>
        <ecNumber evidence="2">3.1.4.-</ecNumber>
    </recommendedName>
</protein>
<dbReference type="NCBIfam" id="TIGR00040">
    <property type="entry name" value="yfcE"/>
    <property type="match status" value="1"/>
</dbReference>
<dbReference type="EMBL" id="AGEI01000021">
    <property type="protein sequence ID" value="EHR34070.1"/>
    <property type="molecule type" value="Genomic_DNA"/>
</dbReference>
<proteinExistence type="inferred from homology"/>
<sequence>MKILVLSDTHGNNNPFIRQLKNHEDAELIIHLGDMVEDAKEIQKYAPCMVKVVRGNNDYYSDNTQWHELIRVKGHKILLTHGHLEGVSYGIDKLVQKAKQSDVEMVMYGHTHRYDYREVDGITVLNPGSAGYDRGGEYESFVILNVTEEKIDVERVKL</sequence>
<evidence type="ECO:0000256" key="1">
    <source>
        <dbReference type="ARBA" id="ARBA00008950"/>
    </source>
</evidence>
<keyword evidence="2" id="KW-0479">Metal-binding</keyword>
<dbReference type="EC" id="3.1.4.-" evidence="2"/>
<dbReference type="PATRIC" id="fig|883114.3.peg.996"/>
<dbReference type="GO" id="GO:0046872">
    <property type="term" value="F:metal ion binding"/>
    <property type="evidence" value="ECO:0007669"/>
    <property type="project" value="UniProtKB-KW"/>
</dbReference>
<dbReference type="SUPFAM" id="SSF56300">
    <property type="entry name" value="Metallo-dependent phosphatases"/>
    <property type="match status" value="1"/>
</dbReference>
<dbReference type="GO" id="GO:0016787">
    <property type="term" value="F:hydrolase activity"/>
    <property type="evidence" value="ECO:0007669"/>
    <property type="project" value="UniProtKB-UniRule"/>
</dbReference>
<dbReference type="InterPro" id="IPR024654">
    <property type="entry name" value="Calcineurin-like_PHP_lpxH"/>
</dbReference>
<reference evidence="4 5" key="1">
    <citation type="submission" date="2012-01" db="EMBL/GenBank/DDBJ databases">
        <title>The Genome Sequence of Helcococcus kunzii ATCC 51366.</title>
        <authorList>
            <consortium name="The Broad Institute Genome Sequencing Platform"/>
            <person name="Earl A."/>
            <person name="Ward D."/>
            <person name="Feldgarden M."/>
            <person name="Gevers D."/>
            <person name="Huys G."/>
            <person name="Young S.K."/>
            <person name="Zeng Q."/>
            <person name="Gargeya S."/>
            <person name="Fitzgerald M."/>
            <person name="Haas B."/>
            <person name="Abouelleil A."/>
            <person name="Alvarado L."/>
            <person name="Arachchi H.M."/>
            <person name="Berlin A."/>
            <person name="Chapman S.B."/>
            <person name="Gearin G."/>
            <person name="Goldberg J."/>
            <person name="Griggs A."/>
            <person name="Gujja S."/>
            <person name="Hansen M."/>
            <person name="Heiman D."/>
            <person name="Howarth C."/>
            <person name="Larimer J."/>
            <person name="Lui A."/>
            <person name="MacDonald P.J.P."/>
            <person name="McCowen C."/>
            <person name="Montmayeur A."/>
            <person name="Murphy C."/>
            <person name="Neiman D."/>
            <person name="Pearson M."/>
            <person name="Priest M."/>
            <person name="Roberts A."/>
            <person name="Saif S."/>
            <person name="Shea T."/>
            <person name="Sisk P."/>
            <person name="Stolte C."/>
            <person name="Sykes S."/>
            <person name="Wortman J."/>
            <person name="Nusbaum C."/>
            <person name="Birren B."/>
        </authorList>
    </citation>
    <scope>NUCLEOTIDE SEQUENCE [LARGE SCALE GENOMIC DNA]</scope>
    <source>
        <strain evidence="4 5">ATCC 51366</strain>
    </source>
</reference>
<dbReference type="GeneID" id="96998999"/>
<comment type="similarity">
    <text evidence="1 2">Belongs to the metallophosphoesterase superfamily. YfcE family.</text>
</comment>
<dbReference type="AlphaFoldDB" id="H3NNU5"/>
<accession>H3NNU5</accession>
<comment type="cofactor">
    <cofactor evidence="2">
        <name>a divalent metal cation</name>
        <dbReference type="ChEBI" id="CHEBI:60240"/>
    </cofactor>
</comment>
<feature type="domain" description="Calcineurin-like phosphoesterase" evidence="3">
    <location>
        <begin position="1"/>
        <end position="148"/>
    </location>
</feature>
<gene>
    <name evidence="4" type="ORF">HMPREF9709_01006</name>
</gene>
<organism evidence="4 5">
    <name type="scientific">Helcococcus kunzii ATCC 51366</name>
    <dbReference type="NCBI Taxonomy" id="883114"/>
    <lineage>
        <taxon>Bacteria</taxon>
        <taxon>Bacillati</taxon>
        <taxon>Bacillota</taxon>
        <taxon>Tissierellia</taxon>
        <taxon>Tissierellales</taxon>
        <taxon>Peptoniphilaceae</taxon>
        <taxon>Helcococcus</taxon>
    </lineage>
</organism>
<dbReference type="HOGENOM" id="CLU_063749_2_1_9"/>
<name>H3NNU5_9FIRM</name>
<comment type="caution">
    <text evidence="4">The sequence shown here is derived from an EMBL/GenBank/DDBJ whole genome shotgun (WGS) entry which is preliminary data.</text>
</comment>
<dbReference type="Proteomes" id="UP000004191">
    <property type="component" value="Unassembled WGS sequence"/>
</dbReference>
<keyword evidence="5" id="KW-1185">Reference proteome</keyword>
<dbReference type="PANTHER" id="PTHR11124">
    <property type="entry name" value="VACUOLAR SORTING PROTEIN VPS29"/>
    <property type="match status" value="1"/>
</dbReference>
<dbReference type="Gene3D" id="3.60.21.10">
    <property type="match status" value="1"/>
</dbReference>
<evidence type="ECO:0000313" key="5">
    <source>
        <dbReference type="Proteomes" id="UP000004191"/>
    </source>
</evidence>
<evidence type="ECO:0000313" key="4">
    <source>
        <dbReference type="EMBL" id="EHR34070.1"/>
    </source>
</evidence>
<dbReference type="STRING" id="883114.HMPREF9709_01006"/>
<evidence type="ECO:0000259" key="3">
    <source>
        <dbReference type="Pfam" id="PF12850"/>
    </source>
</evidence>
<dbReference type="OrthoDB" id="9800565at2"/>